<evidence type="ECO:0000256" key="7">
    <source>
        <dbReference type="RuleBase" id="RU004504"/>
    </source>
</evidence>
<accession>A0ABQ6IKY8</accession>
<evidence type="ECO:0000256" key="2">
    <source>
        <dbReference type="ARBA" id="ARBA00010447"/>
    </source>
</evidence>
<dbReference type="InterPro" id="IPR015421">
    <property type="entry name" value="PyrdxlP-dep_Trfase_major"/>
</dbReference>
<feature type="compositionally biased region" description="Basic residues" evidence="8">
    <location>
        <begin position="394"/>
        <end position="414"/>
    </location>
</feature>
<dbReference type="InterPro" id="IPR000192">
    <property type="entry name" value="Aminotrans_V_dom"/>
</dbReference>
<dbReference type="Gene3D" id="3.90.1010.10">
    <property type="match status" value="1"/>
</dbReference>
<organism evidence="11 12">
    <name type="scientific">Demequina litorisediminis</name>
    <dbReference type="NCBI Taxonomy" id="1849022"/>
    <lineage>
        <taxon>Bacteria</taxon>
        <taxon>Bacillati</taxon>
        <taxon>Actinomycetota</taxon>
        <taxon>Actinomycetes</taxon>
        <taxon>Micrococcales</taxon>
        <taxon>Demequinaceae</taxon>
        <taxon>Demequina</taxon>
    </lineage>
</organism>
<feature type="domain" description="Aminotransferase class V" evidence="9">
    <location>
        <begin position="24"/>
        <end position="364"/>
    </location>
</feature>
<dbReference type="EMBL" id="BSUN01000001">
    <property type="protein sequence ID" value="GMA37368.1"/>
    <property type="molecule type" value="Genomic_DNA"/>
</dbReference>
<keyword evidence="5" id="KW-0663">Pyridoxal phosphate</keyword>
<evidence type="ECO:0000256" key="4">
    <source>
        <dbReference type="ARBA" id="ARBA00022679"/>
    </source>
</evidence>
<dbReference type="InterPro" id="IPR020578">
    <property type="entry name" value="Aminotrans_V_PyrdxlP_BS"/>
</dbReference>
<comment type="catalytic activity">
    <reaction evidence="6">
        <text>(sulfur carrier)-H + L-cysteine = (sulfur carrier)-SH + L-alanine</text>
        <dbReference type="Rhea" id="RHEA:43892"/>
        <dbReference type="Rhea" id="RHEA-COMP:14737"/>
        <dbReference type="Rhea" id="RHEA-COMP:14739"/>
        <dbReference type="ChEBI" id="CHEBI:29917"/>
        <dbReference type="ChEBI" id="CHEBI:35235"/>
        <dbReference type="ChEBI" id="CHEBI:57972"/>
        <dbReference type="ChEBI" id="CHEBI:64428"/>
        <dbReference type="EC" id="2.8.1.7"/>
    </reaction>
</comment>
<comment type="cofactor">
    <cofactor evidence="1 7">
        <name>pyridoxal 5'-phosphate</name>
        <dbReference type="ChEBI" id="CHEBI:597326"/>
    </cofactor>
</comment>
<dbReference type="Proteomes" id="UP001157125">
    <property type="component" value="Unassembled WGS sequence"/>
</dbReference>
<dbReference type="InterPro" id="IPR010970">
    <property type="entry name" value="Cys_dSase_SufS"/>
</dbReference>
<dbReference type="NCBIfam" id="TIGR01994">
    <property type="entry name" value="SUF_scaf_2"/>
    <property type="match status" value="1"/>
</dbReference>
<dbReference type="Gene3D" id="3.90.1150.10">
    <property type="entry name" value="Aspartate Aminotransferase, domain 1"/>
    <property type="match status" value="1"/>
</dbReference>
<dbReference type="Gene3D" id="3.40.640.10">
    <property type="entry name" value="Type I PLP-dependent aspartate aminotransferase-like (Major domain)"/>
    <property type="match status" value="1"/>
</dbReference>
<dbReference type="InterPro" id="IPR015424">
    <property type="entry name" value="PyrdxlP-dep_Trfase"/>
</dbReference>
<reference evidence="12" key="1">
    <citation type="journal article" date="2019" name="Int. J. Syst. Evol. Microbiol.">
        <title>The Global Catalogue of Microorganisms (GCM) 10K type strain sequencing project: providing services to taxonomists for standard genome sequencing and annotation.</title>
        <authorList>
            <consortium name="The Broad Institute Genomics Platform"/>
            <consortium name="The Broad Institute Genome Sequencing Center for Infectious Disease"/>
            <person name="Wu L."/>
            <person name="Ma J."/>
        </authorList>
    </citation>
    <scope>NUCLEOTIDE SEQUENCE [LARGE SCALE GENOMIC DNA]</scope>
    <source>
        <strain evidence="12">NBRC 112299</strain>
    </source>
</reference>
<dbReference type="InterPro" id="IPR015422">
    <property type="entry name" value="PyrdxlP-dep_Trfase_small"/>
</dbReference>
<dbReference type="SUPFAM" id="SSF82649">
    <property type="entry name" value="SufE/NifU"/>
    <property type="match status" value="1"/>
</dbReference>
<evidence type="ECO:0000313" key="11">
    <source>
        <dbReference type="EMBL" id="GMA37368.1"/>
    </source>
</evidence>
<dbReference type="PANTHER" id="PTHR43586:SF8">
    <property type="entry name" value="CYSTEINE DESULFURASE 1, CHLOROPLASTIC"/>
    <property type="match status" value="1"/>
</dbReference>
<feature type="domain" description="NIF system FeS cluster assembly NifU N-terminal" evidence="10">
    <location>
        <begin position="431"/>
        <end position="557"/>
    </location>
</feature>
<feature type="region of interest" description="Disordered" evidence="8">
    <location>
        <begin position="371"/>
        <end position="416"/>
    </location>
</feature>
<evidence type="ECO:0000256" key="3">
    <source>
        <dbReference type="ARBA" id="ARBA00012239"/>
    </source>
</evidence>
<dbReference type="CDD" id="cd06453">
    <property type="entry name" value="SufS_like"/>
    <property type="match status" value="1"/>
</dbReference>
<evidence type="ECO:0000256" key="8">
    <source>
        <dbReference type="SAM" id="MobiDB-lite"/>
    </source>
</evidence>
<evidence type="ECO:0000313" key="12">
    <source>
        <dbReference type="Proteomes" id="UP001157125"/>
    </source>
</evidence>
<keyword evidence="12" id="KW-1185">Reference proteome</keyword>
<dbReference type="Pfam" id="PF00266">
    <property type="entry name" value="Aminotran_5"/>
    <property type="match status" value="1"/>
</dbReference>
<evidence type="ECO:0000259" key="9">
    <source>
        <dbReference type="Pfam" id="PF00266"/>
    </source>
</evidence>
<dbReference type="CDD" id="cd06664">
    <property type="entry name" value="IscU_like"/>
    <property type="match status" value="1"/>
</dbReference>
<evidence type="ECO:0000256" key="1">
    <source>
        <dbReference type="ARBA" id="ARBA00001933"/>
    </source>
</evidence>
<dbReference type="EC" id="2.8.1.7" evidence="3"/>
<dbReference type="SUPFAM" id="SSF53383">
    <property type="entry name" value="PLP-dependent transferases"/>
    <property type="match status" value="1"/>
</dbReference>
<dbReference type="PANTHER" id="PTHR43586">
    <property type="entry name" value="CYSTEINE DESULFURASE"/>
    <property type="match status" value="1"/>
</dbReference>
<comment type="similarity">
    <text evidence="2">Belongs to the class-V pyridoxal-phosphate-dependent aminotransferase family. Csd subfamily.</text>
</comment>
<dbReference type="Pfam" id="PF01592">
    <property type="entry name" value="NifU_N"/>
    <property type="match status" value="1"/>
</dbReference>
<comment type="caution">
    <text evidence="11">The sequence shown here is derived from an EMBL/GenBank/DDBJ whole genome shotgun (WGS) entry which is preliminary data.</text>
</comment>
<dbReference type="PROSITE" id="PS00595">
    <property type="entry name" value="AA_TRANSFER_CLASS_5"/>
    <property type="match status" value="1"/>
</dbReference>
<protein>
    <recommendedName>
        <fullName evidence="3">cysteine desulfurase</fullName>
        <ecNumber evidence="3">2.8.1.7</ecNumber>
    </recommendedName>
</protein>
<name>A0ABQ6IKY8_9MICO</name>
<proteinExistence type="inferred from homology"/>
<sequence length="577" mass="61459">MHLPDLRADFPLLTRTVRNGKDLVYLDSGATSQRPTAVLDAVRDFEERHNGAVARGAHLLAEEATGLFESARASVATLVGASHDEIVWTENATAAINLVASGIGNATSGIGGDEAARFRIGPGDEICVTETEHHANLVPWQQLAIRTGATLRWIPLDDLGRLVLDDLDALVNERTKVLAFTHVSNVTGVISPVATLVARAKAVGALTVLDACQSVPHLPVDVKDLDVDFAAFSGHKMLGPTGIGALYGRKELLDVLPPSVFGGGAVTIVSMESTAWHPAPTRFEAGTQPVAQAVGMGAAANYLMELGMERVEAHEREIGHLLREGVSEIPGVRLLGPVGSTEDRDVIGLAAVVVDGVHPHDVGQAPGRPRHCGAGGTPLCPAPASAPGRDRLHSSQRPRLHHHRRRARLSRGPRGRPCLLRSARMSSLEQMYQQVIMDHAREAHGRGLKDPGLIQIGESHQINTTCGDEITLRVGLDGTTVGSVSWEGQGCSISQASVSVLTDLVEGQSLDQAEETMEAFRALMHAKGEPLDDEREDLLGDATAFVGVGKYPARIKCAMLGWSAFKDALIHARKDQA</sequence>
<keyword evidence="4" id="KW-0808">Transferase</keyword>
<gene>
    <name evidence="11" type="ORF">GCM10025876_35720</name>
</gene>
<evidence type="ECO:0000256" key="5">
    <source>
        <dbReference type="ARBA" id="ARBA00022898"/>
    </source>
</evidence>
<dbReference type="InterPro" id="IPR002871">
    <property type="entry name" value="NIF_FeS_clus_asmbl_NifU_N"/>
</dbReference>
<evidence type="ECO:0000259" key="10">
    <source>
        <dbReference type="Pfam" id="PF01592"/>
    </source>
</evidence>
<evidence type="ECO:0000256" key="6">
    <source>
        <dbReference type="ARBA" id="ARBA00050776"/>
    </source>
</evidence>